<reference evidence="2 3" key="1">
    <citation type="submission" date="2020-05" db="EMBL/GenBank/DDBJ databases">
        <title>Genomic Encyclopedia of Type Strains, Phase IV (KMG-V): Genome sequencing to study the core and pangenomes of soil and plant-associated prokaryotes.</title>
        <authorList>
            <person name="Whitman W."/>
        </authorList>
    </citation>
    <scope>NUCLEOTIDE SEQUENCE [LARGE SCALE GENOMIC DNA]</scope>
    <source>
        <strain evidence="2 3">C29</strain>
    </source>
</reference>
<name>A0ABX2G050_9BURK</name>
<sequence length="69" mass="7669">MSFVANSKHFAATGTPAVVAVRPNVWRLTFTAADRPSRRPPHGRARWSLSAGSRRQPGRRPGLSLRRHP</sequence>
<evidence type="ECO:0000256" key="1">
    <source>
        <dbReference type="SAM" id="MobiDB-lite"/>
    </source>
</evidence>
<evidence type="ECO:0000313" key="3">
    <source>
        <dbReference type="Proteomes" id="UP001516061"/>
    </source>
</evidence>
<proteinExistence type="predicted"/>
<dbReference type="Proteomes" id="UP001516061">
    <property type="component" value="Unassembled WGS sequence"/>
</dbReference>
<accession>A0ABX2G050</accession>
<dbReference type="EMBL" id="JABSNM010000004">
    <property type="protein sequence ID" value="NRT55424.1"/>
    <property type="molecule type" value="Genomic_DNA"/>
</dbReference>
<organism evidence="2 3">
    <name type="scientific">Sphaerotilus uruguayifluvii</name>
    <dbReference type="NCBI Taxonomy" id="2735897"/>
    <lineage>
        <taxon>Bacteria</taxon>
        <taxon>Pseudomonadati</taxon>
        <taxon>Pseudomonadota</taxon>
        <taxon>Betaproteobacteria</taxon>
        <taxon>Burkholderiales</taxon>
        <taxon>Sphaerotilaceae</taxon>
        <taxon>Sphaerotilus</taxon>
    </lineage>
</organism>
<dbReference type="RefSeq" id="WP_173804405.1">
    <property type="nucleotide sequence ID" value="NZ_JABSNM010000004.1"/>
</dbReference>
<evidence type="ECO:0000313" key="2">
    <source>
        <dbReference type="EMBL" id="NRT55424.1"/>
    </source>
</evidence>
<comment type="caution">
    <text evidence="2">The sequence shown here is derived from an EMBL/GenBank/DDBJ whole genome shotgun (WGS) entry which is preliminary data.</text>
</comment>
<protein>
    <submittedName>
        <fullName evidence="2">Uncharacterized protein</fullName>
    </submittedName>
</protein>
<gene>
    <name evidence="2" type="ORF">HNQ01_001136</name>
</gene>
<keyword evidence="3" id="KW-1185">Reference proteome</keyword>
<feature type="region of interest" description="Disordered" evidence="1">
    <location>
        <begin position="32"/>
        <end position="69"/>
    </location>
</feature>